<dbReference type="RefSeq" id="WP_075024625.1">
    <property type="nucleotide sequence ID" value="NZ_FOVH01000026.1"/>
</dbReference>
<keyword evidence="6" id="KW-1185">Reference proteome</keyword>
<dbReference type="STRING" id="1993.SAMN04489713_12640"/>
<sequence>MTREHHLIDLMDMWRIRVLEEKAAEFLAAGQPSGAAHVRIGREAGPVGACSELGPEDALFATHRGHGWALQRGVPAHVILAETLNRATGVHTGRGASTARRPCSAPPGDFTPQYGFYGETAGTGLPIAVGAAMAGRFGQSNRVSLTVFGDEALREGRAQEAVNMAAAFRLPVVFICEEDVHPEVTPSTDTVIEDEPWMCAAGCGMDGSHVDGQDPVAVRAACRLAVERARAGEGPTLLVLTTERPPEHRTGHAGETDQWSPTEPITRLAEKLRASGVADQAIAAAEETARNEIETACDHALANMVPDPAKALAQAQCATA</sequence>
<dbReference type="PANTHER" id="PTHR11516:SF60">
    <property type="entry name" value="PYRUVATE DEHYDROGENASE E1 COMPONENT SUBUNIT ALPHA"/>
    <property type="match status" value="1"/>
</dbReference>
<keyword evidence="2" id="KW-0560">Oxidoreductase</keyword>
<evidence type="ECO:0000313" key="5">
    <source>
        <dbReference type="EMBL" id="SFQ28915.1"/>
    </source>
</evidence>
<accession>A0A1I5XAB7</accession>
<dbReference type="Pfam" id="PF00676">
    <property type="entry name" value="E1_dh"/>
    <property type="match status" value="1"/>
</dbReference>
<dbReference type="InParanoid" id="A0A1I5XAB7"/>
<dbReference type="SUPFAM" id="SSF52518">
    <property type="entry name" value="Thiamin diphosphate-binding fold (THDP-binding)"/>
    <property type="match status" value="1"/>
</dbReference>
<reference evidence="5 6" key="1">
    <citation type="submission" date="2016-10" db="EMBL/GenBank/DDBJ databases">
        <authorList>
            <person name="de Groot N.N."/>
        </authorList>
    </citation>
    <scope>NUCLEOTIDE SEQUENCE [LARGE SCALE GENOMIC DNA]</scope>
    <source>
        <strain evidence="5 6">DSM 43067</strain>
    </source>
</reference>
<dbReference type="GO" id="GO:0004739">
    <property type="term" value="F:pyruvate dehydrogenase (acetyl-transferring) activity"/>
    <property type="evidence" value="ECO:0007669"/>
    <property type="project" value="TreeGrafter"/>
</dbReference>
<dbReference type="InterPro" id="IPR029061">
    <property type="entry name" value="THDP-binding"/>
</dbReference>
<dbReference type="Gene3D" id="3.40.50.970">
    <property type="match status" value="1"/>
</dbReference>
<protein>
    <submittedName>
        <fullName evidence="5">Pyruvate dehydrogenase E1 component alpha subunit</fullName>
    </submittedName>
</protein>
<dbReference type="PANTHER" id="PTHR11516">
    <property type="entry name" value="PYRUVATE DEHYDROGENASE E1 COMPONENT, ALPHA SUBUNIT BACTERIAL AND ORGANELLAR"/>
    <property type="match status" value="1"/>
</dbReference>
<comment type="cofactor">
    <cofactor evidence="1">
        <name>thiamine diphosphate</name>
        <dbReference type="ChEBI" id="CHEBI:58937"/>
    </cofactor>
</comment>
<dbReference type="Proteomes" id="UP000183413">
    <property type="component" value="Unassembled WGS sequence"/>
</dbReference>
<gene>
    <name evidence="5" type="ORF">SAMN04489713_12640</name>
</gene>
<dbReference type="GO" id="GO:0000287">
    <property type="term" value="F:magnesium ion binding"/>
    <property type="evidence" value="ECO:0007669"/>
    <property type="project" value="UniProtKB-ARBA"/>
</dbReference>
<evidence type="ECO:0000256" key="2">
    <source>
        <dbReference type="ARBA" id="ARBA00023002"/>
    </source>
</evidence>
<dbReference type="EMBL" id="FOVH01000026">
    <property type="protein sequence ID" value="SFQ28915.1"/>
    <property type="molecule type" value="Genomic_DNA"/>
</dbReference>
<evidence type="ECO:0000256" key="3">
    <source>
        <dbReference type="ARBA" id="ARBA00023052"/>
    </source>
</evidence>
<feature type="domain" description="Dehydrogenase E1 component" evidence="4">
    <location>
        <begin position="13"/>
        <end position="306"/>
    </location>
</feature>
<keyword evidence="5" id="KW-0670">Pyruvate</keyword>
<organism evidence="5 6">
    <name type="scientific">Actinomadura madurae</name>
    <dbReference type="NCBI Taxonomy" id="1993"/>
    <lineage>
        <taxon>Bacteria</taxon>
        <taxon>Bacillati</taxon>
        <taxon>Actinomycetota</taxon>
        <taxon>Actinomycetes</taxon>
        <taxon>Streptosporangiales</taxon>
        <taxon>Thermomonosporaceae</taxon>
        <taxon>Actinomadura</taxon>
    </lineage>
</organism>
<name>A0A1I5XAB7_9ACTN</name>
<keyword evidence="3" id="KW-0786">Thiamine pyrophosphate</keyword>
<dbReference type="GO" id="GO:0006086">
    <property type="term" value="P:pyruvate decarboxylation to acetyl-CoA"/>
    <property type="evidence" value="ECO:0007669"/>
    <property type="project" value="TreeGrafter"/>
</dbReference>
<evidence type="ECO:0000259" key="4">
    <source>
        <dbReference type="Pfam" id="PF00676"/>
    </source>
</evidence>
<dbReference type="InterPro" id="IPR050642">
    <property type="entry name" value="PDH_E1_Alpha_Subunit"/>
</dbReference>
<evidence type="ECO:0000256" key="1">
    <source>
        <dbReference type="ARBA" id="ARBA00001964"/>
    </source>
</evidence>
<dbReference type="AlphaFoldDB" id="A0A1I5XAB7"/>
<dbReference type="InterPro" id="IPR001017">
    <property type="entry name" value="DH_E1"/>
</dbReference>
<proteinExistence type="predicted"/>
<evidence type="ECO:0000313" key="6">
    <source>
        <dbReference type="Proteomes" id="UP000183413"/>
    </source>
</evidence>
<dbReference type="CDD" id="cd02000">
    <property type="entry name" value="TPP_E1_PDC_ADC_BCADC"/>
    <property type="match status" value="1"/>
</dbReference>